<dbReference type="PROSITE" id="PS51257">
    <property type="entry name" value="PROKAR_LIPOPROTEIN"/>
    <property type="match status" value="1"/>
</dbReference>
<feature type="chain" id="PRO_5015674700" description="DUF3862 domain-containing protein" evidence="1">
    <location>
        <begin position="24"/>
        <end position="110"/>
    </location>
</feature>
<dbReference type="AlphaFoldDB" id="A0A2U3AFD6"/>
<evidence type="ECO:0000313" key="2">
    <source>
        <dbReference type="EMBL" id="PWI23237.1"/>
    </source>
</evidence>
<evidence type="ECO:0008006" key="4">
    <source>
        <dbReference type="Google" id="ProtNLM"/>
    </source>
</evidence>
<dbReference type="OrthoDB" id="2876314at2"/>
<comment type="caution">
    <text evidence="2">The sequence shown here is derived from an EMBL/GenBank/DDBJ whole genome shotgun (WGS) entry which is preliminary data.</text>
</comment>
<keyword evidence="1" id="KW-0732">Signal</keyword>
<evidence type="ECO:0000313" key="3">
    <source>
        <dbReference type="Proteomes" id="UP000245938"/>
    </source>
</evidence>
<dbReference type="RefSeq" id="WP_109307454.1">
    <property type="nucleotide sequence ID" value="NZ_BJUF01000072.1"/>
</dbReference>
<protein>
    <recommendedName>
        <fullName evidence="4">DUF3862 domain-containing protein</fullName>
    </recommendedName>
</protein>
<accession>A0A2U3AFD6</accession>
<feature type="signal peptide" evidence="1">
    <location>
        <begin position="1"/>
        <end position="23"/>
    </location>
</feature>
<reference evidence="2 3" key="1">
    <citation type="submission" date="2018-05" db="EMBL/GenBank/DDBJ databases">
        <title>Kurthia sibirica genome sequence.</title>
        <authorList>
            <person name="Maclea K.S."/>
            <person name="Goen A.E."/>
        </authorList>
    </citation>
    <scope>NUCLEOTIDE SEQUENCE [LARGE SCALE GENOMIC DNA]</scope>
    <source>
        <strain evidence="2 3">ATCC 49154</strain>
    </source>
</reference>
<gene>
    <name evidence="2" type="ORF">DEX24_16355</name>
</gene>
<keyword evidence="3" id="KW-1185">Reference proteome</keyword>
<sequence>MKKIGIYMGICILLISVYGCSSSDETTSTSKNMVAYNALNEEEQSLTISPSNSTVEKISVKDIPKSQLDESYDGKKVYAVTFSDTANTKHGDLVVYLDESGKKVLGKVFK</sequence>
<name>A0A2U3AFD6_9BACL</name>
<proteinExistence type="predicted"/>
<dbReference type="EMBL" id="QFVR01000038">
    <property type="protein sequence ID" value="PWI23237.1"/>
    <property type="molecule type" value="Genomic_DNA"/>
</dbReference>
<organism evidence="2 3">
    <name type="scientific">Kurthia sibirica</name>
    <dbReference type="NCBI Taxonomy" id="202750"/>
    <lineage>
        <taxon>Bacteria</taxon>
        <taxon>Bacillati</taxon>
        <taxon>Bacillota</taxon>
        <taxon>Bacilli</taxon>
        <taxon>Bacillales</taxon>
        <taxon>Caryophanaceae</taxon>
        <taxon>Kurthia</taxon>
    </lineage>
</organism>
<dbReference type="Proteomes" id="UP000245938">
    <property type="component" value="Unassembled WGS sequence"/>
</dbReference>
<evidence type="ECO:0000256" key="1">
    <source>
        <dbReference type="SAM" id="SignalP"/>
    </source>
</evidence>